<reference evidence="1" key="1">
    <citation type="journal article" date="2023" name="IScience">
        <title>Live-bearing cockroach genome reveals convergent evolutionary mechanisms linked to viviparity in insects and beyond.</title>
        <authorList>
            <person name="Fouks B."/>
            <person name="Harrison M.C."/>
            <person name="Mikhailova A.A."/>
            <person name="Marchal E."/>
            <person name="English S."/>
            <person name="Carruthers M."/>
            <person name="Jennings E.C."/>
            <person name="Chiamaka E.L."/>
            <person name="Frigard R.A."/>
            <person name="Pippel M."/>
            <person name="Attardo G.M."/>
            <person name="Benoit J.B."/>
            <person name="Bornberg-Bauer E."/>
            <person name="Tobe S.S."/>
        </authorList>
    </citation>
    <scope>NUCLEOTIDE SEQUENCE</scope>
    <source>
        <strain evidence="1">Stay&amp;Tobe</strain>
    </source>
</reference>
<sequence length="69" mass="8346">KYAKQMTNECVLYLRMRAGIYFFTDSNLAYEIQSQEQKKRRNSMHIFRKNSARSNMKNVIFEAKEKKMT</sequence>
<feature type="non-terminal residue" evidence="1">
    <location>
        <position position="1"/>
    </location>
</feature>
<organism evidence="1 2">
    <name type="scientific">Diploptera punctata</name>
    <name type="common">Pacific beetle cockroach</name>
    <dbReference type="NCBI Taxonomy" id="6984"/>
    <lineage>
        <taxon>Eukaryota</taxon>
        <taxon>Metazoa</taxon>
        <taxon>Ecdysozoa</taxon>
        <taxon>Arthropoda</taxon>
        <taxon>Hexapoda</taxon>
        <taxon>Insecta</taxon>
        <taxon>Pterygota</taxon>
        <taxon>Neoptera</taxon>
        <taxon>Polyneoptera</taxon>
        <taxon>Dictyoptera</taxon>
        <taxon>Blattodea</taxon>
        <taxon>Blaberoidea</taxon>
        <taxon>Blaberidae</taxon>
        <taxon>Diplopterinae</taxon>
        <taxon>Diploptera</taxon>
    </lineage>
</organism>
<reference evidence="1" key="2">
    <citation type="submission" date="2023-05" db="EMBL/GenBank/DDBJ databases">
        <authorList>
            <person name="Fouks B."/>
        </authorList>
    </citation>
    <scope>NUCLEOTIDE SEQUENCE</scope>
    <source>
        <strain evidence="1">Stay&amp;Tobe</strain>
        <tissue evidence="1">Testes</tissue>
    </source>
</reference>
<dbReference type="Proteomes" id="UP001233999">
    <property type="component" value="Unassembled WGS sequence"/>
</dbReference>
<keyword evidence="2" id="KW-1185">Reference proteome</keyword>
<name>A0AAD8ELY8_DIPPU</name>
<dbReference type="AlphaFoldDB" id="A0AAD8ELY8"/>
<evidence type="ECO:0000313" key="2">
    <source>
        <dbReference type="Proteomes" id="UP001233999"/>
    </source>
</evidence>
<dbReference type="EMBL" id="JASPKZ010002700">
    <property type="protein sequence ID" value="KAJ9595001.1"/>
    <property type="molecule type" value="Genomic_DNA"/>
</dbReference>
<gene>
    <name evidence="1" type="ORF">L9F63_013723</name>
</gene>
<comment type="caution">
    <text evidence="1">The sequence shown here is derived from an EMBL/GenBank/DDBJ whole genome shotgun (WGS) entry which is preliminary data.</text>
</comment>
<protein>
    <submittedName>
        <fullName evidence="1">Uncharacterized protein</fullName>
    </submittedName>
</protein>
<evidence type="ECO:0000313" key="1">
    <source>
        <dbReference type="EMBL" id="KAJ9595001.1"/>
    </source>
</evidence>
<accession>A0AAD8ELY8</accession>
<feature type="non-terminal residue" evidence="1">
    <location>
        <position position="69"/>
    </location>
</feature>
<proteinExistence type="predicted"/>